<keyword evidence="7" id="KW-0963">Cytoplasm</keyword>
<keyword evidence="12" id="KW-0594">Phospholipid biosynthesis</keyword>
<sequence>MSARNKYTIESMAASYSEDYITVPKYPYYSSTVRTSDSGKLMVTPEVKHISIRTERKVPRLGVMLVGWGGNNGSTFTAAILANRYNIEWETKRGLQKPNWYGSLTQCSTARLGRDCDGNDIFIPLRDLLPMVEPDSIEIDGWDISSLNLADSIDRAKVLEPELKKKLRPYLENLKPRPSVYIPDFIALNQASRADHILQGTLSELLNTIRSDIRDMKERVDKVIVVWTANTERYSSIIPGINDSADNLMKSIESDSKHISPSTLFAVASILEQCTYINGSPQNTFVPGCEELAERNGVFIAGDDFKTGQTKIKSVLADFLVNAGIKPVAIVSYNHLGNNDGVNLSAPQQFRSKQISKSNVIDDIVASNPILYKNGEKVDHVVVIKYVPYVGDSKRAMDEYTSEILFGGHNTIVVHNTCEDSLLAVPVILDLVLLAELCSRISFKGNADKHYKPFLHVLSILGYLCKAPLVNKGTPVVNALTKQRACIENILKACIGLPPEHHMALEDKVSFNSKSTPFSVNGNINNGYSSSLF</sequence>
<comment type="function">
    <text evidence="15">Key enzyme in myo-inositol biosynthesis pathway that catalyzes the conversion of glucose 6-phosphate to 1-myo-inositol 1-phosphate in a NAD-dependent manner. Rate-limiting enzyme in the synthesis of all inositol-containing compounds.</text>
</comment>
<dbReference type="SUPFAM" id="SSF55347">
    <property type="entry name" value="Glyceraldehyde-3-phosphate dehydrogenase-like, C-terminal domain"/>
    <property type="match status" value="1"/>
</dbReference>
<evidence type="ECO:0000256" key="10">
    <source>
        <dbReference type="ARBA" id="ARBA00023027"/>
    </source>
</evidence>
<evidence type="ECO:0000256" key="2">
    <source>
        <dbReference type="ARBA" id="ARBA00001911"/>
    </source>
</evidence>
<evidence type="ECO:0000256" key="15">
    <source>
        <dbReference type="ARBA" id="ARBA00025559"/>
    </source>
</evidence>
<comment type="similarity">
    <text evidence="5">Belongs to the myo-inositol 1-phosphate synthase family.</text>
</comment>
<dbReference type="InterPro" id="IPR013021">
    <property type="entry name" value="Myo-inos-1-P_Synthase_GAPDH"/>
</dbReference>
<dbReference type="FunFam" id="3.40.50.720:FF:000069">
    <property type="entry name" value="Inositol-3-phosphate synthase 1"/>
    <property type="match status" value="1"/>
</dbReference>
<accession>A0AAW1D5N3</accession>
<feature type="domain" description="Myo-inositol-1-phosphate synthase GAPDH-like" evidence="16">
    <location>
        <begin position="308"/>
        <end position="421"/>
    </location>
</feature>
<evidence type="ECO:0000256" key="4">
    <source>
        <dbReference type="ARBA" id="ARBA00005117"/>
    </source>
</evidence>
<evidence type="ECO:0000256" key="7">
    <source>
        <dbReference type="ARBA" id="ARBA00022490"/>
    </source>
</evidence>
<dbReference type="GO" id="GO:0005737">
    <property type="term" value="C:cytoplasm"/>
    <property type="evidence" value="ECO:0007669"/>
    <property type="project" value="UniProtKB-SubCell"/>
</dbReference>
<dbReference type="PANTHER" id="PTHR11510">
    <property type="entry name" value="MYO-INOSITOL-1 PHOSPHATE SYNTHASE"/>
    <property type="match status" value="1"/>
</dbReference>
<keyword evidence="14" id="KW-1208">Phospholipid metabolism</keyword>
<keyword evidence="9" id="KW-0398">Inositol biosynthesis</keyword>
<dbReference type="Gene3D" id="3.40.50.720">
    <property type="entry name" value="NAD(P)-binding Rossmann-like Domain"/>
    <property type="match status" value="2"/>
</dbReference>
<evidence type="ECO:0000313" key="17">
    <source>
        <dbReference type="EMBL" id="KAK9505289.1"/>
    </source>
</evidence>
<dbReference type="Pfam" id="PF01658">
    <property type="entry name" value="Inos-1-P_synth"/>
    <property type="match status" value="1"/>
</dbReference>
<gene>
    <name evidence="17" type="ORF">O3M35_009379</name>
</gene>
<reference evidence="17 18" key="1">
    <citation type="submission" date="2022-12" db="EMBL/GenBank/DDBJ databases">
        <title>Chromosome-level genome assembly of true bugs.</title>
        <authorList>
            <person name="Ma L."/>
            <person name="Li H."/>
        </authorList>
    </citation>
    <scope>NUCLEOTIDE SEQUENCE [LARGE SCALE GENOMIC DNA]</scope>
    <source>
        <strain evidence="17">Lab_2022b</strain>
    </source>
</reference>
<evidence type="ECO:0000256" key="6">
    <source>
        <dbReference type="ARBA" id="ARBA00012125"/>
    </source>
</evidence>
<evidence type="ECO:0000256" key="14">
    <source>
        <dbReference type="ARBA" id="ARBA00023264"/>
    </source>
</evidence>
<evidence type="ECO:0000256" key="9">
    <source>
        <dbReference type="ARBA" id="ARBA00022550"/>
    </source>
</evidence>
<dbReference type="PIRSF" id="PIRSF015578">
    <property type="entry name" value="Myoinos-ppht_syn"/>
    <property type="match status" value="1"/>
</dbReference>
<keyword evidence="10" id="KW-0520">NAD</keyword>
<dbReference type="InterPro" id="IPR036291">
    <property type="entry name" value="NAD(P)-bd_dom_sf"/>
</dbReference>
<evidence type="ECO:0000313" key="18">
    <source>
        <dbReference type="Proteomes" id="UP001461498"/>
    </source>
</evidence>
<dbReference type="SUPFAM" id="SSF51735">
    <property type="entry name" value="NAD(P)-binding Rossmann-fold domains"/>
    <property type="match status" value="1"/>
</dbReference>
<protein>
    <recommendedName>
        <fullName evidence="6">inositol-3-phosphate synthase</fullName>
        <ecNumber evidence="6">5.5.1.4</ecNumber>
    </recommendedName>
</protein>
<evidence type="ECO:0000256" key="1">
    <source>
        <dbReference type="ARBA" id="ARBA00000113"/>
    </source>
</evidence>
<comment type="cofactor">
    <cofactor evidence="2">
        <name>NAD(+)</name>
        <dbReference type="ChEBI" id="CHEBI:57540"/>
    </cofactor>
</comment>
<dbReference type="FunFam" id="3.40.50.720:FF:000107">
    <property type="entry name" value="inositol-3-phosphate synthase"/>
    <property type="match status" value="1"/>
</dbReference>
<organism evidence="17 18">
    <name type="scientific">Rhynocoris fuscipes</name>
    <dbReference type="NCBI Taxonomy" id="488301"/>
    <lineage>
        <taxon>Eukaryota</taxon>
        <taxon>Metazoa</taxon>
        <taxon>Ecdysozoa</taxon>
        <taxon>Arthropoda</taxon>
        <taxon>Hexapoda</taxon>
        <taxon>Insecta</taxon>
        <taxon>Pterygota</taxon>
        <taxon>Neoptera</taxon>
        <taxon>Paraneoptera</taxon>
        <taxon>Hemiptera</taxon>
        <taxon>Heteroptera</taxon>
        <taxon>Panheteroptera</taxon>
        <taxon>Cimicomorpha</taxon>
        <taxon>Reduviidae</taxon>
        <taxon>Harpactorinae</taxon>
        <taxon>Harpactorini</taxon>
        <taxon>Rhynocoris</taxon>
    </lineage>
</organism>
<dbReference type="FunFam" id="3.30.360.10:FF:000055">
    <property type="entry name" value="Putative myo-inositol-1-phosphate synthase"/>
    <property type="match status" value="1"/>
</dbReference>
<evidence type="ECO:0000256" key="8">
    <source>
        <dbReference type="ARBA" id="ARBA00022516"/>
    </source>
</evidence>
<dbReference type="InterPro" id="IPR002587">
    <property type="entry name" value="Myo-inos-1-P_Synthase"/>
</dbReference>
<dbReference type="AlphaFoldDB" id="A0AAW1D5N3"/>
<comment type="subcellular location">
    <subcellularLocation>
        <location evidence="3">Cytoplasm</location>
    </subcellularLocation>
</comment>
<name>A0AAW1D5N3_9HEMI</name>
<comment type="catalytic activity">
    <reaction evidence="1">
        <text>D-glucose 6-phosphate = 1D-myo-inositol 3-phosphate</text>
        <dbReference type="Rhea" id="RHEA:10716"/>
        <dbReference type="ChEBI" id="CHEBI:58401"/>
        <dbReference type="ChEBI" id="CHEBI:61548"/>
        <dbReference type="EC" id="5.5.1.4"/>
    </reaction>
</comment>
<evidence type="ECO:0000256" key="5">
    <source>
        <dbReference type="ARBA" id="ARBA00010813"/>
    </source>
</evidence>
<keyword evidence="8" id="KW-0444">Lipid biosynthesis</keyword>
<evidence type="ECO:0000256" key="13">
    <source>
        <dbReference type="ARBA" id="ARBA00023235"/>
    </source>
</evidence>
<dbReference type="Proteomes" id="UP001461498">
    <property type="component" value="Unassembled WGS sequence"/>
</dbReference>
<dbReference type="GO" id="GO:0008654">
    <property type="term" value="P:phospholipid biosynthetic process"/>
    <property type="evidence" value="ECO:0007669"/>
    <property type="project" value="UniProtKB-KW"/>
</dbReference>
<keyword evidence="18" id="KW-1185">Reference proteome</keyword>
<dbReference type="Pfam" id="PF07994">
    <property type="entry name" value="NAD_binding_5"/>
    <property type="match status" value="1"/>
</dbReference>
<evidence type="ECO:0000256" key="3">
    <source>
        <dbReference type="ARBA" id="ARBA00004496"/>
    </source>
</evidence>
<dbReference type="EC" id="5.5.1.4" evidence="6"/>
<comment type="caution">
    <text evidence="17">The sequence shown here is derived from an EMBL/GenBank/DDBJ whole genome shotgun (WGS) entry which is preliminary data.</text>
</comment>
<dbReference type="GO" id="GO:0004512">
    <property type="term" value="F:inositol-3-phosphate synthase activity"/>
    <property type="evidence" value="ECO:0007669"/>
    <property type="project" value="UniProtKB-EC"/>
</dbReference>
<proteinExistence type="inferred from homology"/>
<evidence type="ECO:0000256" key="12">
    <source>
        <dbReference type="ARBA" id="ARBA00023209"/>
    </source>
</evidence>
<evidence type="ECO:0000256" key="11">
    <source>
        <dbReference type="ARBA" id="ARBA00023098"/>
    </source>
</evidence>
<evidence type="ECO:0000259" key="16">
    <source>
        <dbReference type="Pfam" id="PF01658"/>
    </source>
</evidence>
<comment type="pathway">
    <text evidence="4">Polyol metabolism; myo-inositol biosynthesis; myo-inositol from D-glucose 6-phosphate: step 1/2.</text>
</comment>
<dbReference type="EMBL" id="JAPXFL010000006">
    <property type="protein sequence ID" value="KAK9505289.1"/>
    <property type="molecule type" value="Genomic_DNA"/>
</dbReference>
<keyword evidence="11" id="KW-0443">Lipid metabolism</keyword>
<keyword evidence="13" id="KW-0413">Isomerase</keyword>
<dbReference type="GO" id="GO:0006021">
    <property type="term" value="P:inositol biosynthetic process"/>
    <property type="evidence" value="ECO:0007669"/>
    <property type="project" value="UniProtKB-KW"/>
</dbReference>